<name>A0A444X5C5_ARAHY</name>
<keyword evidence="1" id="KW-0479">Metal-binding</keyword>
<proteinExistence type="predicted"/>
<dbReference type="PANTHER" id="PTHR47718">
    <property type="entry name" value="OS01G0519700 PROTEIN"/>
    <property type="match status" value="1"/>
</dbReference>
<keyword evidence="3" id="KW-0862">Zinc</keyword>
<gene>
    <name evidence="6" type="ORF">Ahy_B10g104391</name>
</gene>
<dbReference type="InterPro" id="IPR006564">
    <property type="entry name" value="Znf_PMZ"/>
</dbReference>
<dbReference type="STRING" id="3818.A0A444X5C5"/>
<evidence type="ECO:0000313" key="6">
    <source>
        <dbReference type="EMBL" id="RYQ84887.1"/>
    </source>
</evidence>
<dbReference type="InterPro" id="IPR018289">
    <property type="entry name" value="MULE_transposase_dom"/>
</dbReference>
<evidence type="ECO:0000256" key="1">
    <source>
        <dbReference type="ARBA" id="ARBA00022723"/>
    </source>
</evidence>
<evidence type="ECO:0000256" key="4">
    <source>
        <dbReference type="PROSITE-ProRule" id="PRU00325"/>
    </source>
</evidence>
<reference evidence="6 7" key="1">
    <citation type="submission" date="2019-01" db="EMBL/GenBank/DDBJ databases">
        <title>Sequencing of cultivated peanut Arachis hypogaea provides insights into genome evolution and oil improvement.</title>
        <authorList>
            <person name="Chen X."/>
        </authorList>
    </citation>
    <scope>NUCLEOTIDE SEQUENCE [LARGE SCALE GENOMIC DNA]</scope>
    <source>
        <strain evidence="7">cv. Fuhuasheng</strain>
        <tissue evidence="6">Leaves</tissue>
    </source>
</reference>
<comment type="caution">
    <text evidence="6">The sequence shown here is derived from an EMBL/GenBank/DDBJ whole genome shotgun (WGS) entry which is preliminary data.</text>
</comment>
<dbReference type="InterPro" id="IPR007527">
    <property type="entry name" value="Znf_SWIM"/>
</dbReference>
<dbReference type="GO" id="GO:0008270">
    <property type="term" value="F:zinc ion binding"/>
    <property type="evidence" value="ECO:0007669"/>
    <property type="project" value="UniProtKB-KW"/>
</dbReference>
<dbReference type="PROSITE" id="PS50966">
    <property type="entry name" value="ZF_SWIM"/>
    <property type="match status" value="1"/>
</dbReference>
<keyword evidence="2 4" id="KW-0863">Zinc-finger</keyword>
<dbReference type="Proteomes" id="UP000289738">
    <property type="component" value="Chromosome B10"/>
</dbReference>
<evidence type="ECO:0000256" key="2">
    <source>
        <dbReference type="ARBA" id="ARBA00022771"/>
    </source>
</evidence>
<evidence type="ECO:0000259" key="5">
    <source>
        <dbReference type="PROSITE" id="PS50966"/>
    </source>
</evidence>
<dbReference type="SMART" id="SM00575">
    <property type="entry name" value="ZnF_PMZ"/>
    <property type="match status" value="1"/>
</dbReference>
<dbReference type="AlphaFoldDB" id="A0A444X5C5"/>
<organism evidence="6 7">
    <name type="scientific">Arachis hypogaea</name>
    <name type="common">Peanut</name>
    <dbReference type="NCBI Taxonomy" id="3818"/>
    <lineage>
        <taxon>Eukaryota</taxon>
        <taxon>Viridiplantae</taxon>
        <taxon>Streptophyta</taxon>
        <taxon>Embryophyta</taxon>
        <taxon>Tracheophyta</taxon>
        <taxon>Spermatophyta</taxon>
        <taxon>Magnoliopsida</taxon>
        <taxon>eudicotyledons</taxon>
        <taxon>Gunneridae</taxon>
        <taxon>Pentapetalae</taxon>
        <taxon>rosids</taxon>
        <taxon>fabids</taxon>
        <taxon>Fabales</taxon>
        <taxon>Fabaceae</taxon>
        <taxon>Papilionoideae</taxon>
        <taxon>50 kb inversion clade</taxon>
        <taxon>dalbergioids sensu lato</taxon>
        <taxon>Dalbergieae</taxon>
        <taxon>Pterocarpus clade</taxon>
        <taxon>Arachis</taxon>
    </lineage>
</organism>
<dbReference type="Pfam" id="PF10551">
    <property type="entry name" value="MULE"/>
    <property type="match status" value="1"/>
</dbReference>
<evidence type="ECO:0000313" key="7">
    <source>
        <dbReference type="Proteomes" id="UP000289738"/>
    </source>
</evidence>
<feature type="domain" description="SWIM-type" evidence="5">
    <location>
        <begin position="345"/>
        <end position="393"/>
    </location>
</feature>
<sequence>MSEADIGHMINMKKGGISVGQIYRALANQAGGYEYLSFTQRDMYNKIAKQRCQLPGDAYAALKYLEDQATNDPSLYFNHHMDADGTLRNLFWCDGLSRIDYSLFGDVLAFDATDKRNKYMCPLVVFSGVNHHNKTIIFAVALICDEEKDTYRWLLQQLKVAMNGKAPVSVIMDGDLSMKFAIEKEFPNAHHRLCAWHLIRNTTSNIGKPQFTFMFKKCMLGDYEIDVFRQNWFEMVEGFGVKNKNWATTHIRGKFFAGFWTTSWCEGLNSIIAKYVNSRYNLKEVQANFASGNERPSMQTYFQQLERSDTNVYTLSIFYMFQPILVRATSMKVINTRQIGSFVIYSVGLDRTSNEIWHVFFCDIEMEFNCSCMRMESFGIPCEHIVCVLVHEDIDELPRSLVLPRWTKTAKVGLQYVIRFQWDSLILSQYGCLMDWFRQLDNFACQDNKRFIFT</sequence>
<keyword evidence="7" id="KW-1185">Reference proteome</keyword>
<dbReference type="PANTHER" id="PTHR47718:SF15">
    <property type="entry name" value="PROTEIN FAR1-RELATED SEQUENCE 5-LIKE"/>
    <property type="match status" value="1"/>
</dbReference>
<protein>
    <recommendedName>
        <fullName evidence="5">SWIM-type domain-containing protein</fullName>
    </recommendedName>
</protein>
<accession>A0A444X5C5</accession>
<dbReference type="EMBL" id="SDMP01000020">
    <property type="protein sequence ID" value="RYQ84887.1"/>
    <property type="molecule type" value="Genomic_DNA"/>
</dbReference>
<evidence type="ECO:0000256" key="3">
    <source>
        <dbReference type="ARBA" id="ARBA00022833"/>
    </source>
</evidence>